<feature type="non-terminal residue" evidence="3">
    <location>
        <position position="1"/>
    </location>
</feature>
<feature type="domain" description="Aminotransferase class V" evidence="2">
    <location>
        <begin position="13"/>
        <end position="115"/>
    </location>
</feature>
<dbReference type="Gene3D" id="3.90.1150.10">
    <property type="entry name" value="Aspartate Aminotransferase, domain 1"/>
    <property type="match status" value="1"/>
</dbReference>
<name>A0A382LPA2_9ZZZZ</name>
<dbReference type="AlphaFoldDB" id="A0A382LPA2"/>
<reference evidence="3" key="1">
    <citation type="submission" date="2018-05" db="EMBL/GenBank/DDBJ databases">
        <authorList>
            <person name="Lanie J.A."/>
            <person name="Ng W.-L."/>
            <person name="Kazmierczak K.M."/>
            <person name="Andrzejewski T.M."/>
            <person name="Davidsen T.M."/>
            <person name="Wayne K.J."/>
            <person name="Tettelin H."/>
            <person name="Glass J.I."/>
            <person name="Rusch D."/>
            <person name="Podicherti R."/>
            <person name="Tsui H.-C.T."/>
            <person name="Winkler M.E."/>
        </authorList>
    </citation>
    <scope>NUCLEOTIDE SEQUENCE</scope>
</reference>
<dbReference type="InterPro" id="IPR015422">
    <property type="entry name" value="PyrdxlP-dep_Trfase_small"/>
</dbReference>
<comment type="cofactor">
    <cofactor evidence="1">
        <name>pyridoxal 5'-phosphate</name>
        <dbReference type="ChEBI" id="CHEBI:597326"/>
    </cofactor>
</comment>
<evidence type="ECO:0000259" key="2">
    <source>
        <dbReference type="Pfam" id="PF00266"/>
    </source>
</evidence>
<dbReference type="Pfam" id="PF00266">
    <property type="entry name" value="Aminotran_5"/>
    <property type="match status" value="1"/>
</dbReference>
<dbReference type="InterPro" id="IPR000192">
    <property type="entry name" value="Aminotrans_V_dom"/>
</dbReference>
<evidence type="ECO:0000256" key="1">
    <source>
        <dbReference type="ARBA" id="ARBA00001933"/>
    </source>
</evidence>
<protein>
    <recommendedName>
        <fullName evidence="2">Aminotransferase class V domain-containing protein</fullName>
    </recommendedName>
</protein>
<dbReference type="PANTHER" id="PTHR11601:SF34">
    <property type="entry name" value="CYSTEINE DESULFURASE"/>
    <property type="match status" value="1"/>
</dbReference>
<dbReference type="InterPro" id="IPR015424">
    <property type="entry name" value="PyrdxlP-dep_Trfase"/>
</dbReference>
<proteinExistence type="predicted"/>
<organism evidence="3">
    <name type="scientific">marine metagenome</name>
    <dbReference type="NCBI Taxonomy" id="408172"/>
    <lineage>
        <taxon>unclassified sequences</taxon>
        <taxon>metagenomes</taxon>
        <taxon>ecological metagenomes</taxon>
    </lineage>
</organism>
<accession>A0A382LPA2</accession>
<dbReference type="SUPFAM" id="SSF53383">
    <property type="entry name" value="PLP-dependent transferases"/>
    <property type="match status" value="1"/>
</dbReference>
<dbReference type="PANTHER" id="PTHR11601">
    <property type="entry name" value="CYSTEINE DESULFURYLASE FAMILY MEMBER"/>
    <property type="match status" value="1"/>
</dbReference>
<gene>
    <name evidence="3" type="ORF">METZ01_LOCUS289931</name>
</gene>
<dbReference type="EMBL" id="UINC01087590">
    <property type="protein sequence ID" value="SVC37077.1"/>
    <property type="molecule type" value="Genomic_DNA"/>
</dbReference>
<sequence>ELAEKNRLKFCEHTLSLKMEFINQIKNDFQEIIFHSEIEESLPNIINFSIPNVHGEPILIALDFKQIMASSGSACSTASTEPSHVLLAKGIDKQTALGSIRISFGINNTFEEIKYINKSIIEVINDLKS</sequence>
<evidence type="ECO:0000313" key="3">
    <source>
        <dbReference type="EMBL" id="SVC37077.1"/>
    </source>
</evidence>